<dbReference type="GO" id="GO:0003676">
    <property type="term" value="F:nucleic acid binding"/>
    <property type="evidence" value="ECO:0007669"/>
    <property type="project" value="InterPro"/>
</dbReference>
<dbReference type="Pfam" id="PF17921">
    <property type="entry name" value="Integrase_H2C2"/>
    <property type="match status" value="2"/>
</dbReference>
<evidence type="ECO:0000259" key="1">
    <source>
        <dbReference type="PROSITE" id="PS50994"/>
    </source>
</evidence>
<dbReference type="Gene3D" id="3.30.420.10">
    <property type="entry name" value="Ribonuclease H-like superfamily/Ribonuclease H"/>
    <property type="match status" value="1"/>
</dbReference>
<proteinExistence type="predicted"/>
<feature type="domain" description="Integrase catalytic" evidence="1">
    <location>
        <begin position="248"/>
        <end position="413"/>
    </location>
</feature>
<dbReference type="GO" id="GO:0004523">
    <property type="term" value="F:RNA-DNA hybrid ribonuclease activity"/>
    <property type="evidence" value="ECO:0007669"/>
    <property type="project" value="InterPro"/>
</dbReference>
<dbReference type="AlphaFoldDB" id="A0A5C7HPK9"/>
<dbReference type="InterPro" id="IPR036397">
    <property type="entry name" value="RNaseH_sf"/>
</dbReference>
<dbReference type="InterPro" id="IPR050951">
    <property type="entry name" value="Retrovirus_Pol_polyprotein"/>
</dbReference>
<name>A0A5C7HPK9_9ROSI</name>
<accession>A0A5C7HPK9</accession>
<dbReference type="Gene3D" id="1.10.340.70">
    <property type="match status" value="1"/>
</dbReference>
<evidence type="ECO:0000313" key="2">
    <source>
        <dbReference type="EMBL" id="TXG59010.1"/>
    </source>
</evidence>
<reference evidence="3" key="1">
    <citation type="journal article" date="2019" name="Gigascience">
        <title>De novo genome assembly of the endangered Acer yangbiense, a plant species with extremely small populations endemic to Yunnan Province, China.</title>
        <authorList>
            <person name="Yang J."/>
            <person name="Wariss H.M."/>
            <person name="Tao L."/>
            <person name="Zhang R."/>
            <person name="Yun Q."/>
            <person name="Hollingsworth P."/>
            <person name="Dao Z."/>
            <person name="Luo G."/>
            <person name="Guo H."/>
            <person name="Ma Y."/>
            <person name="Sun W."/>
        </authorList>
    </citation>
    <scope>NUCLEOTIDE SEQUENCE [LARGE SCALE GENOMIC DNA]</scope>
    <source>
        <strain evidence="3">cv. Malutang</strain>
    </source>
</reference>
<dbReference type="InterPro" id="IPR012337">
    <property type="entry name" value="RNaseH-like_sf"/>
</dbReference>
<dbReference type="Proteomes" id="UP000323000">
    <property type="component" value="Chromosome 7"/>
</dbReference>
<evidence type="ECO:0000313" key="3">
    <source>
        <dbReference type="Proteomes" id="UP000323000"/>
    </source>
</evidence>
<dbReference type="InterPro" id="IPR041588">
    <property type="entry name" value="Integrase_H2C2"/>
</dbReference>
<dbReference type="InterPro" id="IPR002156">
    <property type="entry name" value="RNaseH_domain"/>
</dbReference>
<dbReference type="GO" id="GO:0015074">
    <property type="term" value="P:DNA integration"/>
    <property type="evidence" value="ECO:0007669"/>
    <property type="project" value="InterPro"/>
</dbReference>
<organism evidence="2 3">
    <name type="scientific">Acer yangbiense</name>
    <dbReference type="NCBI Taxonomy" id="1000413"/>
    <lineage>
        <taxon>Eukaryota</taxon>
        <taxon>Viridiplantae</taxon>
        <taxon>Streptophyta</taxon>
        <taxon>Embryophyta</taxon>
        <taxon>Tracheophyta</taxon>
        <taxon>Spermatophyta</taxon>
        <taxon>Magnoliopsida</taxon>
        <taxon>eudicotyledons</taxon>
        <taxon>Gunneridae</taxon>
        <taxon>Pentapetalae</taxon>
        <taxon>rosids</taxon>
        <taxon>malvids</taxon>
        <taxon>Sapindales</taxon>
        <taxon>Sapindaceae</taxon>
        <taxon>Hippocastanoideae</taxon>
        <taxon>Acereae</taxon>
        <taxon>Acer</taxon>
    </lineage>
</organism>
<protein>
    <recommendedName>
        <fullName evidence="1">Integrase catalytic domain-containing protein</fullName>
    </recommendedName>
</protein>
<dbReference type="Pfam" id="PF13456">
    <property type="entry name" value="RVT_3"/>
    <property type="match status" value="1"/>
</dbReference>
<dbReference type="EMBL" id="VAHF01000007">
    <property type="protein sequence ID" value="TXG59010.1"/>
    <property type="molecule type" value="Genomic_DNA"/>
</dbReference>
<dbReference type="PANTHER" id="PTHR37984:SF15">
    <property type="entry name" value="INTEGRASE CATALYTIC DOMAIN-CONTAINING PROTEIN"/>
    <property type="match status" value="1"/>
</dbReference>
<dbReference type="OrthoDB" id="5554229at2759"/>
<dbReference type="PANTHER" id="PTHR37984">
    <property type="entry name" value="PROTEIN CBG26694"/>
    <property type="match status" value="1"/>
</dbReference>
<gene>
    <name evidence="2" type="ORF">EZV62_016839</name>
</gene>
<comment type="caution">
    <text evidence="2">The sequence shown here is derived from an EMBL/GenBank/DDBJ whole genome shotgun (WGS) entry which is preliminary data.</text>
</comment>
<dbReference type="InterPro" id="IPR001584">
    <property type="entry name" value="Integrase_cat-core"/>
</dbReference>
<sequence length="444" mass="50166">MLKYRAACHPTNCANPSPILNRLLVVKWLKPNEGFYKVNTDVAIRTGLKKIGIDIIIQDSEGRVMGFSTQCMDALFHPLIAESTTLFRGSLFVMEAGLLSAVIESDAKAVVDLAVKSPLGEDFCGIFGTLRKRLIKEGHCSAMSGHSRIKGIVKRLQHFFYWDTLNKDVVGRENIMVDGLSRAMSSEEGNLAALTTNQPNWVLDVQESYQSDQIAMKRLIKEGHCSAMSGHSGIKGIVKRLQHFFYWDTMNKDIVVWVTQCTTCQQCKGLPISQGKDTISVVIDILTKYAHFLTLTHPFTANIVAKVFFDNIHKLHGIPTTITSDRDRIFTSTFWQGLFRLVGTKLCLSTAYHSLMDGQSERLNQCLENYIRCMTGARPGKWASWLPMVEWWYNSNHHTSLTMTPFGALYGYKPPIFSFTALEISSPYIRDFTYERGDVQTKYK</sequence>
<keyword evidence="3" id="KW-1185">Reference proteome</keyword>
<dbReference type="PROSITE" id="PS50994">
    <property type="entry name" value="INTEGRASE"/>
    <property type="match status" value="1"/>
</dbReference>
<dbReference type="SUPFAM" id="SSF53098">
    <property type="entry name" value="Ribonuclease H-like"/>
    <property type="match status" value="1"/>
</dbReference>